<feature type="domain" description="NADP-dependent oxidoreductase" evidence="5">
    <location>
        <begin position="16"/>
        <end position="336"/>
    </location>
</feature>
<dbReference type="Gene3D" id="3.20.20.100">
    <property type="entry name" value="NADP-dependent oxidoreductase domain"/>
    <property type="match status" value="1"/>
</dbReference>
<dbReference type="InterPro" id="IPR050523">
    <property type="entry name" value="AKR_Detox_Biosynth"/>
</dbReference>
<keyword evidence="7" id="KW-1185">Reference proteome</keyword>
<evidence type="ECO:0000313" key="7">
    <source>
        <dbReference type="Proteomes" id="UP000318422"/>
    </source>
</evidence>
<protein>
    <recommendedName>
        <fullName evidence="4">Protein tas</fullName>
    </recommendedName>
</protein>
<dbReference type="AlphaFoldDB" id="A0A4Y4CWN1"/>
<dbReference type="FunFam" id="3.20.20.100:FF:000005">
    <property type="entry name" value="NADP(H)-dependent aldo-keto reductase"/>
    <property type="match status" value="1"/>
</dbReference>
<comment type="caution">
    <text evidence="6">The sequence shown here is derived from an EMBL/GenBank/DDBJ whole genome shotgun (WGS) entry which is preliminary data.</text>
</comment>
<dbReference type="OrthoDB" id="5488419at2"/>
<evidence type="ECO:0000256" key="3">
    <source>
        <dbReference type="ARBA" id="ARBA00038157"/>
    </source>
</evidence>
<dbReference type="PANTHER" id="PTHR43364">
    <property type="entry name" value="NADH-SPECIFIC METHYLGLYOXAL REDUCTASE-RELATED"/>
    <property type="match status" value="1"/>
</dbReference>
<keyword evidence="2" id="KW-0560">Oxidoreductase</keyword>
<gene>
    <name evidence="6" type="ORF">ZRA01_34180</name>
</gene>
<evidence type="ECO:0000256" key="2">
    <source>
        <dbReference type="ARBA" id="ARBA00023002"/>
    </source>
</evidence>
<comment type="similarity">
    <text evidence="3">Belongs to the aldo/keto reductase family. Aldo/keto reductase 2 subfamily.</text>
</comment>
<dbReference type="RefSeq" id="WP_141354561.1">
    <property type="nucleotide sequence ID" value="NZ_BJNV01000078.1"/>
</dbReference>
<dbReference type="InterPro" id="IPR036812">
    <property type="entry name" value="NAD(P)_OxRdtase_dom_sf"/>
</dbReference>
<dbReference type="GO" id="GO:0016491">
    <property type="term" value="F:oxidoreductase activity"/>
    <property type="evidence" value="ECO:0007669"/>
    <property type="project" value="UniProtKB-KW"/>
</dbReference>
<evidence type="ECO:0000259" key="5">
    <source>
        <dbReference type="Pfam" id="PF00248"/>
    </source>
</evidence>
<proteinExistence type="inferred from homology"/>
<evidence type="ECO:0000313" key="6">
    <source>
        <dbReference type="EMBL" id="GEC97345.1"/>
    </source>
</evidence>
<dbReference type="PANTHER" id="PTHR43364:SF4">
    <property type="entry name" value="NAD(P)-LINKED OXIDOREDUCTASE SUPERFAMILY PROTEIN"/>
    <property type="match status" value="1"/>
</dbReference>
<sequence length="345" mass="38022">MEYRKLGVSDLQVSSVCLGTMTFGQQNSEADGHAQLDFAFEQGVNFIDAAEMYPVPTRAETQGATERIVGSWLKGKPREKLVVATKITGLGRQLPWIRGGPLALDRANIRAAVEDSLRRLGTEYIDLYQIHWPARNQPMFGQWRFDPSAERPSTPIPEQLEALAELVAEGKIRHVGLSNEHPWGVMQFVRAADALGLPRVVSVQNAYNLLNRVFEQTLAEVCFREQISLLPYSVLGFGHLTGKYLANPPADARLTLFPSFGARYGRSSVRPAVEAYVALARRHGMTPAELALAFVMSQGFVGSTIVGATSLAQLKENLQACSRVLDTHILAEIDDIHLQFTNPAP</sequence>
<evidence type="ECO:0000256" key="1">
    <source>
        <dbReference type="ARBA" id="ARBA00022857"/>
    </source>
</evidence>
<dbReference type="InterPro" id="IPR023210">
    <property type="entry name" value="NADP_OxRdtase_dom"/>
</dbReference>
<reference evidence="6 7" key="1">
    <citation type="submission" date="2019-06" db="EMBL/GenBank/DDBJ databases">
        <title>Whole genome shotgun sequence of Zoogloea ramigera NBRC 15342.</title>
        <authorList>
            <person name="Hosoyama A."/>
            <person name="Uohara A."/>
            <person name="Ohji S."/>
            <person name="Ichikawa N."/>
        </authorList>
    </citation>
    <scope>NUCLEOTIDE SEQUENCE [LARGE SCALE GENOMIC DNA]</scope>
    <source>
        <strain evidence="6 7">NBRC 15342</strain>
    </source>
</reference>
<keyword evidence="1" id="KW-0521">NADP</keyword>
<dbReference type="SUPFAM" id="SSF51430">
    <property type="entry name" value="NAD(P)-linked oxidoreductase"/>
    <property type="match status" value="1"/>
</dbReference>
<dbReference type="CDD" id="cd19094">
    <property type="entry name" value="AKR_Tas-like"/>
    <property type="match status" value="1"/>
</dbReference>
<name>A0A4Y4CWN1_ZOORA</name>
<dbReference type="EMBL" id="BJNV01000078">
    <property type="protein sequence ID" value="GEC97345.1"/>
    <property type="molecule type" value="Genomic_DNA"/>
</dbReference>
<dbReference type="Proteomes" id="UP000318422">
    <property type="component" value="Unassembled WGS sequence"/>
</dbReference>
<organism evidence="6 7">
    <name type="scientific">Zoogloea ramigera</name>
    <dbReference type="NCBI Taxonomy" id="350"/>
    <lineage>
        <taxon>Bacteria</taxon>
        <taxon>Pseudomonadati</taxon>
        <taxon>Pseudomonadota</taxon>
        <taxon>Betaproteobacteria</taxon>
        <taxon>Rhodocyclales</taxon>
        <taxon>Zoogloeaceae</taxon>
        <taxon>Zoogloea</taxon>
    </lineage>
</organism>
<dbReference type="Pfam" id="PF00248">
    <property type="entry name" value="Aldo_ket_red"/>
    <property type="match status" value="1"/>
</dbReference>
<accession>A0A4Y4CWN1</accession>
<evidence type="ECO:0000256" key="4">
    <source>
        <dbReference type="ARBA" id="ARBA00070119"/>
    </source>
</evidence>